<dbReference type="InterPro" id="IPR056300">
    <property type="entry name" value="SusG-like_C"/>
</dbReference>
<dbReference type="CDD" id="cd11333">
    <property type="entry name" value="AmyAc_SI_OligoGlu_DGase"/>
    <property type="match status" value="1"/>
</dbReference>
<dbReference type="Proteomes" id="UP000480929">
    <property type="component" value="Unassembled WGS sequence"/>
</dbReference>
<dbReference type="PANTHER" id="PTHR10357:SF179">
    <property type="entry name" value="NEUTRAL AND BASIC AMINO ACID TRANSPORT PROTEIN RBAT"/>
    <property type="match status" value="1"/>
</dbReference>
<evidence type="ECO:0000256" key="2">
    <source>
        <dbReference type="ARBA" id="ARBA00022801"/>
    </source>
</evidence>
<dbReference type="EMBL" id="WKPI01000009">
    <property type="protein sequence ID" value="MSC32872.1"/>
    <property type="molecule type" value="Genomic_DNA"/>
</dbReference>
<comment type="caution">
    <text evidence="5">The sequence shown here is derived from an EMBL/GenBank/DDBJ whole genome shotgun (WGS) entry which is preliminary data.</text>
</comment>
<accession>A0A6N7S739</accession>
<comment type="similarity">
    <text evidence="1">Belongs to the glycosyl hydrolase 13 family.</text>
</comment>
<dbReference type="Pfam" id="PF00128">
    <property type="entry name" value="Alpha-amylase"/>
    <property type="match status" value="1"/>
</dbReference>
<dbReference type="Gene3D" id="2.60.40.1180">
    <property type="entry name" value="Golgi alpha-mannosidase II"/>
    <property type="match status" value="1"/>
</dbReference>
<dbReference type="InterPro" id="IPR013780">
    <property type="entry name" value="Glyco_hydro_b"/>
</dbReference>
<dbReference type="Proteomes" id="UP000433575">
    <property type="component" value="Unassembled WGS sequence"/>
</dbReference>
<dbReference type="SMART" id="SM00642">
    <property type="entry name" value="Aamy"/>
    <property type="match status" value="1"/>
</dbReference>
<evidence type="ECO:0000256" key="3">
    <source>
        <dbReference type="ARBA" id="ARBA00023295"/>
    </source>
</evidence>
<proteinExistence type="inferred from homology"/>
<dbReference type="InterPro" id="IPR017853">
    <property type="entry name" value="GH"/>
</dbReference>
<dbReference type="GO" id="GO:0009313">
    <property type="term" value="P:oligosaccharide catabolic process"/>
    <property type="evidence" value="ECO:0007669"/>
    <property type="project" value="TreeGrafter"/>
</dbReference>
<keyword evidence="2 5" id="KW-0378">Hydrolase</keyword>
<reference evidence="7 8" key="1">
    <citation type="journal article" date="2019" name="Nat. Med.">
        <title>A library of human gut bacterial isolates paired with longitudinal multiomics data enables mechanistic microbiome research.</title>
        <authorList>
            <person name="Poyet M."/>
            <person name="Groussin M."/>
            <person name="Gibbons S.M."/>
            <person name="Avila-Pacheco J."/>
            <person name="Jiang X."/>
            <person name="Kearney S.M."/>
            <person name="Perrotta A.R."/>
            <person name="Berdy B."/>
            <person name="Zhao S."/>
            <person name="Lieberman T.D."/>
            <person name="Swanson P.K."/>
            <person name="Smith M."/>
            <person name="Roesemann S."/>
            <person name="Alexander J.E."/>
            <person name="Rich S.A."/>
            <person name="Livny J."/>
            <person name="Vlamakis H."/>
            <person name="Clish C."/>
            <person name="Bullock K."/>
            <person name="Deik A."/>
            <person name="Scott J."/>
            <person name="Pierce K.A."/>
            <person name="Xavier R.J."/>
            <person name="Alm E.J."/>
        </authorList>
    </citation>
    <scope>NUCLEOTIDE SEQUENCE [LARGE SCALE GENOMIC DNA]</scope>
    <source>
        <strain evidence="5 7">BIOML-A4</strain>
        <strain evidence="6 8">BIOML-A5</strain>
    </source>
</reference>
<keyword evidence="8" id="KW-1185">Reference proteome</keyword>
<evidence type="ECO:0000259" key="4">
    <source>
        <dbReference type="SMART" id="SM00642"/>
    </source>
</evidence>
<evidence type="ECO:0000313" key="8">
    <source>
        <dbReference type="Proteomes" id="UP000480929"/>
    </source>
</evidence>
<sequence length="566" mass="65135">MKTWWKEAVGYQIYPRTFYDANGDGIGDLKGITFKLDYLKALGVDLLWIGPFFKSPMDDNGYDVSDYYAVDPIFGTLDDARELIQEAHQRGLRIILDLVLNHTSDEHPWFIEARRNQDSEEHSYYIWKKGRINAQGQRIPPTNWSSFFSDSAWCYNAATDEYYMKIFSEKMPDLNWAEPKLRERMMEVARFWLDEGVDGFRVDAVAHLAKDLRFEDSTMPLDAQGNAPDWSKFSNLPALFDYLDELKDQVLRHYDIVTVGEVGGGASPDMALNYADAQTGAFNMVFTFDHCWANGISAGTVSFPEQVKTDVIALKKTFAAWYEGLHERAWLPVYWLNHDHPRVVSQYGDPVHYHKPSAKMLCNTLYLMYGTPFMYNGEEIGMTNVDYTELSDFQDVWVKNLYEGVKDQYPLAVLMDHFRRTSRDNARTPMQWSAAPNAGFSMRTPVSKVNGNYRAINVEAQDQDPDSILNHYRAVLKLRKSAEYKPVFIEGEFALLDEDHPDVFAYRRVNSGKTIFVVSNFTGKDTEYTIPARHVRCLLSSYPDSHPQPPKLILRPFESVVLDVLE</sequence>
<evidence type="ECO:0000313" key="5">
    <source>
        <dbReference type="EMBL" id="MSA89126.1"/>
    </source>
</evidence>
<organism evidence="5 7">
    <name type="scientific">Holdemania massiliensis</name>
    <dbReference type="NCBI Taxonomy" id="1468449"/>
    <lineage>
        <taxon>Bacteria</taxon>
        <taxon>Bacillati</taxon>
        <taxon>Bacillota</taxon>
        <taxon>Erysipelotrichia</taxon>
        <taxon>Erysipelotrichales</taxon>
        <taxon>Erysipelotrichaceae</taxon>
        <taxon>Holdemania</taxon>
    </lineage>
</organism>
<dbReference type="FunFam" id="2.60.40.1180:FF:000007">
    <property type="entry name" value="Sucrose isomerase"/>
    <property type="match status" value="1"/>
</dbReference>
<dbReference type="InterPro" id="IPR006047">
    <property type="entry name" value="GH13_cat_dom"/>
</dbReference>
<dbReference type="PANTHER" id="PTHR10357">
    <property type="entry name" value="ALPHA-AMYLASE FAMILY MEMBER"/>
    <property type="match status" value="1"/>
</dbReference>
<dbReference type="SUPFAM" id="SSF51011">
    <property type="entry name" value="Glycosyl hydrolase domain"/>
    <property type="match status" value="1"/>
</dbReference>
<dbReference type="InterPro" id="IPR045857">
    <property type="entry name" value="O16G_dom_2"/>
</dbReference>
<dbReference type="RefSeq" id="WP_154238486.1">
    <property type="nucleotide sequence ID" value="NZ_CALJPI010000277.1"/>
</dbReference>
<dbReference type="EMBL" id="WKPJ01000008">
    <property type="protein sequence ID" value="MSA89126.1"/>
    <property type="molecule type" value="Genomic_DNA"/>
</dbReference>
<dbReference type="OrthoDB" id="9805159at2"/>
<dbReference type="FunFam" id="3.20.20.80:FF:000064">
    <property type="entry name" value="Oligo-1,6-glucosidase"/>
    <property type="match status" value="1"/>
</dbReference>
<evidence type="ECO:0000256" key="1">
    <source>
        <dbReference type="ARBA" id="ARBA00008061"/>
    </source>
</evidence>
<evidence type="ECO:0000313" key="6">
    <source>
        <dbReference type="EMBL" id="MSC32872.1"/>
    </source>
</evidence>
<evidence type="ECO:0000313" key="7">
    <source>
        <dbReference type="Proteomes" id="UP000433575"/>
    </source>
</evidence>
<dbReference type="Pfam" id="PF23915">
    <property type="entry name" value="SusG_C"/>
    <property type="match status" value="1"/>
</dbReference>
<dbReference type="Gene3D" id="3.90.400.10">
    <property type="entry name" value="Oligo-1,6-glucosidase, Domain 2"/>
    <property type="match status" value="1"/>
</dbReference>
<protein>
    <submittedName>
        <fullName evidence="5">Glucohydrolase</fullName>
    </submittedName>
</protein>
<name>A0A6N7S739_9FIRM</name>
<feature type="domain" description="Glycosyl hydrolase family 13 catalytic" evidence="4">
    <location>
        <begin position="12"/>
        <end position="419"/>
    </location>
</feature>
<dbReference type="SUPFAM" id="SSF51445">
    <property type="entry name" value="(Trans)glycosidases"/>
    <property type="match status" value="1"/>
</dbReference>
<dbReference type="AlphaFoldDB" id="A0A6N7S739"/>
<dbReference type="Gene3D" id="3.20.20.80">
    <property type="entry name" value="Glycosidases"/>
    <property type="match status" value="1"/>
</dbReference>
<gene>
    <name evidence="6" type="ORF">GKD88_07040</name>
    <name evidence="5" type="ORF">GKE08_07285</name>
</gene>
<keyword evidence="3" id="KW-0326">Glycosidase</keyword>
<dbReference type="GO" id="GO:0004556">
    <property type="term" value="F:alpha-amylase activity"/>
    <property type="evidence" value="ECO:0007669"/>
    <property type="project" value="TreeGrafter"/>
</dbReference>